<reference evidence="3" key="2">
    <citation type="journal article" date="2016" name="Sci. Rep.">
        <title>Dictyocaulus viviparus genome, variome and transcriptome elucidate lungworm biology and support future intervention.</title>
        <authorList>
            <person name="McNulty S.N."/>
            <person name="Strube C."/>
            <person name="Rosa B.A."/>
            <person name="Martin J.C."/>
            <person name="Tyagi R."/>
            <person name="Choi Y.J."/>
            <person name="Wang Q."/>
            <person name="Hallsworth Pepin K."/>
            <person name="Zhang X."/>
            <person name="Ozersky P."/>
            <person name="Wilson R.K."/>
            <person name="Sternberg P.W."/>
            <person name="Gasser R.B."/>
            <person name="Mitreva M."/>
        </authorList>
    </citation>
    <scope>NUCLEOTIDE SEQUENCE [LARGE SCALE GENOMIC DNA]</scope>
    <source>
        <strain evidence="3">HannoverDv2000</strain>
    </source>
</reference>
<proteinExistence type="predicted"/>
<accession>A0A0D8XBI7</accession>
<name>A0A0D8XBI7_DICVI</name>
<sequence>MPKLKYDCYLESTAMQHAKKCKFAHSNQKGRIGIGENLCTATFPKINGTKMAQICSKIWFDELKTNGVGEENMLTWTLVKRRGKPIAIIITSNVQLLFFLIQMVWQNTTTIGCAVALCLDSAIAVCHYKPKQVIYFQTFVQVQEP</sequence>
<dbReference type="EMBL" id="KN716897">
    <property type="protein sequence ID" value="KJH41132.1"/>
    <property type="molecule type" value="Genomic_DNA"/>
</dbReference>
<dbReference type="SUPFAM" id="SSF55797">
    <property type="entry name" value="PR-1-like"/>
    <property type="match status" value="1"/>
</dbReference>
<dbReference type="OrthoDB" id="5853705at2759"/>
<gene>
    <name evidence="2" type="ORF">DICVIV_12898</name>
</gene>
<protein>
    <submittedName>
        <fullName evidence="2">SCP-like protein</fullName>
    </submittedName>
</protein>
<dbReference type="PANTHER" id="PTHR10334">
    <property type="entry name" value="CYSTEINE-RICH SECRETORY PROTEIN-RELATED"/>
    <property type="match status" value="1"/>
</dbReference>
<evidence type="ECO:0000313" key="3">
    <source>
        <dbReference type="Proteomes" id="UP000053766"/>
    </source>
</evidence>
<evidence type="ECO:0000259" key="1">
    <source>
        <dbReference type="SMART" id="SM00198"/>
    </source>
</evidence>
<dbReference type="AlphaFoldDB" id="A0A0D8XBI7"/>
<dbReference type="InterPro" id="IPR001283">
    <property type="entry name" value="CRISP-related"/>
</dbReference>
<dbReference type="InterPro" id="IPR035940">
    <property type="entry name" value="CAP_sf"/>
</dbReference>
<dbReference type="Pfam" id="PF00188">
    <property type="entry name" value="CAP"/>
    <property type="match status" value="1"/>
</dbReference>
<dbReference type="CDD" id="cd05380">
    <property type="entry name" value="CAP_euk"/>
    <property type="match status" value="1"/>
</dbReference>
<evidence type="ECO:0000313" key="2">
    <source>
        <dbReference type="EMBL" id="KJH41132.1"/>
    </source>
</evidence>
<dbReference type="SMART" id="SM00198">
    <property type="entry name" value="SCP"/>
    <property type="match status" value="1"/>
</dbReference>
<keyword evidence="3" id="KW-1185">Reference proteome</keyword>
<dbReference type="InterPro" id="IPR014044">
    <property type="entry name" value="CAP_dom"/>
</dbReference>
<organism evidence="2 3">
    <name type="scientific">Dictyocaulus viviparus</name>
    <name type="common">Bovine lungworm</name>
    <dbReference type="NCBI Taxonomy" id="29172"/>
    <lineage>
        <taxon>Eukaryota</taxon>
        <taxon>Metazoa</taxon>
        <taxon>Ecdysozoa</taxon>
        <taxon>Nematoda</taxon>
        <taxon>Chromadorea</taxon>
        <taxon>Rhabditida</taxon>
        <taxon>Rhabditina</taxon>
        <taxon>Rhabditomorpha</taxon>
        <taxon>Strongyloidea</taxon>
        <taxon>Metastrongylidae</taxon>
        <taxon>Dictyocaulus</taxon>
    </lineage>
</organism>
<feature type="domain" description="SCP" evidence="1">
    <location>
        <begin position="1"/>
        <end position="136"/>
    </location>
</feature>
<dbReference type="STRING" id="29172.A0A0D8XBI7"/>
<reference evidence="2 3" key="1">
    <citation type="submission" date="2013-11" db="EMBL/GenBank/DDBJ databases">
        <title>Draft genome of the bovine lungworm Dictyocaulus viviparus.</title>
        <authorList>
            <person name="Mitreva M."/>
        </authorList>
    </citation>
    <scope>NUCLEOTIDE SEQUENCE [LARGE SCALE GENOMIC DNA]</scope>
    <source>
        <strain evidence="2 3">HannoverDv2000</strain>
    </source>
</reference>
<dbReference type="Gene3D" id="3.40.33.10">
    <property type="entry name" value="CAP"/>
    <property type="match status" value="1"/>
</dbReference>
<dbReference type="Proteomes" id="UP000053766">
    <property type="component" value="Unassembled WGS sequence"/>
</dbReference>